<dbReference type="AlphaFoldDB" id="A0A7V2ZJA0"/>
<sequence length="202" mass="23339">MKKLFYFLFSFSICVFSQTDKDTLIVDSDMTFEESIAGISIPEVIKNNLVLIDVYYFSFDGKLHKGQILVHKSASQDITEIFEKVREIKFPINKVVPIVKYGWNDDSSMRANNTSAFNYRNLKGVNIVSYHSKGLAIDINPMQNPHIKRGKSIPEGSTYDKSIPGTITESSQIVKEFRKRGWMWGGFWRSSKDYQHFEKRTN</sequence>
<feature type="domain" description="Peptidase M15C" evidence="1">
    <location>
        <begin position="128"/>
        <end position="199"/>
    </location>
</feature>
<proteinExistence type="predicted"/>
<dbReference type="EMBL" id="DSUJ01000008">
    <property type="protein sequence ID" value="HFI91001.1"/>
    <property type="molecule type" value="Genomic_DNA"/>
</dbReference>
<comment type="caution">
    <text evidence="2">The sequence shown here is derived from an EMBL/GenBank/DDBJ whole genome shotgun (WGS) entry which is preliminary data.</text>
</comment>
<dbReference type="GO" id="GO:0008233">
    <property type="term" value="F:peptidase activity"/>
    <property type="evidence" value="ECO:0007669"/>
    <property type="project" value="InterPro"/>
</dbReference>
<gene>
    <name evidence="2" type="ORF">ENS31_05630</name>
</gene>
<reference evidence="2" key="1">
    <citation type="journal article" date="2020" name="mSystems">
        <title>Genome- and Community-Level Interaction Insights into Carbon Utilization and Element Cycling Functions of Hydrothermarchaeota in Hydrothermal Sediment.</title>
        <authorList>
            <person name="Zhou Z."/>
            <person name="Liu Y."/>
            <person name="Xu W."/>
            <person name="Pan J."/>
            <person name="Luo Z.H."/>
            <person name="Li M."/>
        </authorList>
    </citation>
    <scope>NUCLEOTIDE SEQUENCE [LARGE SCALE GENOMIC DNA]</scope>
    <source>
        <strain evidence="2">SpSt-479</strain>
    </source>
</reference>
<accession>A0A7V2ZJA0</accession>
<dbReference type="InterPro" id="IPR009045">
    <property type="entry name" value="Zn_M74/Hedgehog-like"/>
</dbReference>
<evidence type="ECO:0000313" key="2">
    <source>
        <dbReference type="EMBL" id="HFI91001.1"/>
    </source>
</evidence>
<evidence type="ECO:0000259" key="1">
    <source>
        <dbReference type="Pfam" id="PF13539"/>
    </source>
</evidence>
<protein>
    <submittedName>
        <fullName evidence="2">M15 family peptidase</fullName>
    </submittedName>
</protein>
<dbReference type="SUPFAM" id="SSF55166">
    <property type="entry name" value="Hedgehog/DD-peptidase"/>
    <property type="match status" value="1"/>
</dbReference>
<name>A0A7V2ZJA0_9BACT</name>
<dbReference type="InterPro" id="IPR039561">
    <property type="entry name" value="Peptidase_M15C"/>
</dbReference>
<dbReference type="Gene3D" id="3.30.1380.10">
    <property type="match status" value="1"/>
</dbReference>
<dbReference type="Pfam" id="PF13539">
    <property type="entry name" value="Peptidase_M15_4"/>
    <property type="match status" value="1"/>
</dbReference>
<organism evidence="2">
    <name type="scientific">Ignavibacterium album</name>
    <dbReference type="NCBI Taxonomy" id="591197"/>
    <lineage>
        <taxon>Bacteria</taxon>
        <taxon>Pseudomonadati</taxon>
        <taxon>Ignavibacteriota</taxon>
        <taxon>Ignavibacteria</taxon>
        <taxon>Ignavibacteriales</taxon>
        <taxon>Ignavibacteriaceae</taxon>
        <taxon>Ignavibacterium</taxon>
    </lineage>
</organism>